<dbReference type="AlphaFoldDB" id="A0A6M3L5G5"/>
<dbReference type="EMBL" id="MT142881">
    <property type="protein sequence ID" value="QJA89956.1"/>
    <property type="molecule type" value="Genomic_DNA"/>
</dbReference>
<name>A0A6M3L5G5_9ZZZZ</name>
<reference evidence="1" key="1">
    <citation type="submission" date="2020-03" db="EMBL/GenBank/DDBJ databases">
        <title>The deep terrestrial virosphere.</title>
        <authorList>
            <person name="Holmfeldt K."/>
            <person name="Nilsson E."/>
            <person name="Simone D."/>
            <person name="Lopez-Fernandez M."/>
            <person name="Wu X."/>
            <person name="de Brujin I."/>
            <person name="Lundin D."/>
            <person name="Andersson A."/>
            <person name="Bertilsson S."/>
            <person name="Dopson M."/>
        </authorList>
    </citation>
    <scope>NUCLEOTIDE SEQUENCE</scope>
    <source>
        <strain evidence="1">MM415B02465</strain>
    </source>
</reference>
<accession>A0A6M3L5G5</accession>
<sequence>MAIEVTGTRLTNRFLGKITAKCPNCGEAELVEVYEYFSAPGIVGAPCDAWVSCKRCHSSYVVEVKGKPEPVRERRR</sequence>
<proteinExistence type="predicted"/>
<evidence type="ECO:0000313" key="1">
    <source>
        <dbReference type="EMBL" id="QJA89956.1"/>
    </source>
</evidence>
<gene>
    <name evidence="1" type="ORF">MM415B02465_0002</name>
</gene>
<organism evidence="1">
    <name type="scientific">viral metagenome</name>
    <dbReference type="NCBI Taxonomy" id="1070528"/>
    <lineage>
        <taxon>unclassified sequences</taxon>
        <taxon>metagenomes</taxon>
        <taxon>organismal metagenomes</taxon>
    </lineage>
</organism>
<protein>
    <submittedName>
        <fullName evidence="1">Uncharacterized protein</fullName>
    </submittedName>
</protein>